<dbReference type="InterPro" id="IPR003439">
    <property type="entry name" value="ABC_transporter-like_ATP-bd"/>
</dbReference>
<dbReference type="InterPro" id="IPR050095">
    <property type="entry name" value="ECF_ABC_transporter_ATP-bd"/>
</dbReference>
<dbReference type="GO" id="GO:0043190">
    <property type="term" value="C:ATP-binding cassette (ABC) transporter complex"/>
    <property type="evidence" value="ECO:0007669"/>
    <property type="project" value="TreeGrafter"/>
</dbReference>
<dbReference type="SMART" id="SM00382">
    <property type="entry name" value="AAA"/>
    <property type="match status" value="1"/>
</dbReference>
<evidence type="ECO:0000313" key="11">
    <source>
        <dbReference type="Proteomes" id="UP000184465"/>
    </source>
</evidence>
<keyword evidence="5" id="KW-0547">Nucleotide-binding</keyword>
<evidence type="ECO:0000256" key="2">
    <source>
        <dbReference type="ARBA" id="ARBA00005417"/>
    </source>
</evidence>
<dbReference type="GO" id="GO:0005524">
    <property type="term" value="F:ATP binding"/>
    <property type="evidence" value="ECO:0007669"/>
    <property type="project" value="UniProtKB-KW"/>
</dbReference>
<reference evidence="10 11" key="1">
    <citation type="submission" date="2016-11" db="EMBL/GenBank/DDBJ databases">
        <authorList>
            <person name="Jaros S."/>
            <person name="Januszkiewicz K."/>
            <person name="Wedrychowicz H."/>
        </authorList>
    </citation>
    <scope>NUCLEOTIDE SEQUENCE [LARGE SCALE GENOMIC DNA]</scope>
    <source>
        <strain evidence="10 11">DSM 15212</strain>
    </source>
</reference>
<dbReference type="PROSITE" id="PS50893">
    <property type="entry name" value="ABC_TRANSPORTER_2"/>
    <property type="match status" value="1"/>
</dbReference>
<evidence type="ECO:0000256" key="3">
    <source>
        <dbReference type="ARBA" id="ARBA00022448"/>
    </source>
</evidence>
<evidence type="ECO:0000256" key="4">
    <source>
        <dbReference type="ARBA" id="ARBA00022475"/>
    </source>
</evidence>
<feature type="domain" description="ABC transporter" evidence="9">
    <location>
        <begin position="4"/>
        <end position="220"/>
    </location>
</feature>
<evidence type="ECO:0000313" key="10">
    <source>
        <dbReference type="EMBL" id="SHK23238.1"/>
    </source>
</evidence>
<evidence type="ECO:0000256" key="8">
    <source>
        <dbReference type="ARBA" id="ARBA00023136"/>
    </source>
</evidence>
<keyword evidence="8" id="KW-0472">Membrane</keyword>
<evidence type="ECO:0000256" key="7">
    <source>
        <dbReference type="ARBA" id="ARBA00022967"/>
    </source>
</evidence>
<evidence type="ECO:0000256" key="6">
    <source>
        <dbReference type="ARBA" id="ARBA00022840"/>
    </source>
</evidence>
<dbReference type="PROSITE" id="PS00211">
    <property type="entry name" value="ABC_TRANSPORTER_1"/>
    <property type="match status" value="1"/>
</dbReference>
<dbReference type="GO" id="GO:0016887">
    <property type="term" value="F:ATP hydrolysis activity"/>
    <property type="evidence" value="ECO:0007669"/>
    <property type="project" value="InterPro"/>
</dbReference>
<proteinExistence type="inferred from homology"/>
<gene>
    <name evidence="10" type="ORF">SAMN02745912_02710</name>
</gene>
<dbReference type="InterPro" id="IPR017871">
    <property type="entry name" value="ABC_transporter-like_CS"/>
</dbReference>
<keyword evidence="4" id="KW-1003">Cell membrane</keyword>
<comment type="similarity">
    <text evidence="2">Belongs to the ABC transporter superfamily.</text>
</comment>
<name>A0A1M6QT06_PARC5</name>
<dbReference type="EMBL" id="FRAG01000038">
    <property type="protein sequence ID" value="SHK23238.1"/>
    <property type="molecule type" value="Genomic_DNA"/>
</dbReference>
<keyword evidence="3" id="KW-0813">Transport</keyword>
<dbReference type="Gene3D" id="3.40.50.300">
    <property type="entry name" value="P-loop containing nucleotide triphosphate hydrolases"/>
    <property type="match status" value="1"/>
</dbReference>
<comment type="subcellular location">
    <subcellularLocation>
        <location evidence="1">Cell membrane</location>
        <topology evidence="1">Peripheral membrane protein</topology>
    </subcellularLocation>
</comment>
<dbReference type="AlphaFoldDB" id="A0A1M6QT06"/>
<dbReference type="InterPro" id="IPR003593">
    <property type="entry name" value="AAA+_ATPase"/>
</dbReference>
<keyword evidence="6 10" id="KW-0067">ATP-binding</keyword>
<organism evidence="10 11">
    <name type="scientific">Paramaledivibacter caminithermalis (strain DSM 15212 / CIP 107654 / DViRD3)</name>
    <name type="common">Clostridium caminithermale</name>
    <dbReference type="NCBI Taxonomy" id="1121301"/>
    <lineage>
        <taxon>Bacteria</taxon>
        <taxon>Bacillati</taxon>
        <taxon>Bacillota</taxon>
        <taxon>Clostridia</taxon>
        <taxon>Peptostreptococcales</taxon>
        <taxon>Caminicellaceae</taxon>
        <taxon>Paramaledivibacter</taxon>
    </lineage>
</organism>
<evidence type="ECO:0000256" key="1">
    <source>
        <dbReference type="ARBA" id="ARBA00004202"/>
    </source>
</evidence>
<dbReference type="SUPFAM" id="SSF52540">
    <property type="entry name" value="P-loop containing nucleoside triphosphate hydrolases"/>
    <property type="match status" value="1"/>
</dbReference>
<dbReference type="InterPro" id="IPR015856">
    <property type="entry name" value="ABC_transpr_CbiO/EcfA_su"/>
</dbReference>
<evidence type="ECO:0000259" key="9">
    <source>
        <dbReference type="PROSITE" id="PS50893"/>
    </source>
</evidence>
<accession>A0A1M6QT06</accession>
<dbReference type="OrthoDB" id="9784332at2"/>
<dbReference type="CDD" id="cd03225">
    <property type="entry name" value="ABC_cobalt_CbiO_domain1"/>
    <property type="match status" value="1"/>
</dbReference>
<sequence length="220" mass="24999">MTYIEAKNIDFAYPKRKKVINDISLKIYKKDITTIIGHNGGGKTTLGKLLAGILKPIDGDVFICGNNTKDMSLGQVGKKIGYLFQNPSRQIFTTNVCEELLFLSKLGGKESTEGYGEMERLLNFFELWEKKDEFTFNLSYGEKQRLALAAILMNKPEFLILDEPTTGLDKLRKTRLSRYLTRLEEEGVGMIIISHDLDFVKAHASRRIEIARGEIINDTR</sequence>
<protein>
    <submittedName>
        <fullName evidence="10">Energy-coupling factor transport system ATP-binding protein</fullName>
    </submittedName>
</protein>
<keyword evidence="11" id="KW-1185">Reference proteome</keyword>
<dbReference type="PANTHER" id="PTHR43553">
    <property type="entry name" value="HEAVY METAL TRANSPORTER"/>
    <property type="match status" value="1"/>
</dbReference>
<keyword evidence="7" id="KW-1278">Translocase</keyword>
<evidence type="ECO:0000256" key="5">
    <source>
        <dbReference type="ARBA" id="ARBA00022741"/>
    </source>
</evidence>
<dbReference type="Proteomes" id="UP000184465">
    <property type="component" value="Unassembled WGS sequence"/>
</dbReference>
<dbReference type="InterPro" id="IPR027417">
    <property type="entry name" value="P-loop_NTPase"/>
</dbReference>
<dbReference type="STRING" id="1121301.SAMN02745912_02710"/>
<dbReference type="Pfam" id="PF00005">
    <property type="entry name" value="ABC_tran"/>
    <property type="match status" value="1"/>
</dbReference>
<dbReference type="RefSeq" id="WP_073151067.1">
    <property type="nucleotide sequence ID" value="NZ_FRAG01000038.1"/>
</dbReference>
<dbReference type="GO" id="GO:0042626">
    <property type="term" value="F:ATPase-coupled transmembrane transporter activity"/>
    <property type="evidence" value="ECO:0007669"/>
    <property type="project" value="TreeGrafter"/>
</dbReference>